<evidence type="ECO:0000313" key="3">
    <source>
        <dbReference type="Proteomes" id="UP000050416"/>
    </source>
</evidence>
<evidence type="ECO:0000256" key="1">
    <source>
        <dbReference type="SAM" id="MobiDB-lite"/>
    </source>
</evidence>
<feature type="compositionally biased region" description="Polar residues" evidence="1">
    <location>
        <begin position="7"/>
        <end position="20"/>
    </location>
</feature>
<gene>
    <name evidence="2" type="ORF">HLUCCX14_09215</name>
</gene>
<organism evidence="2 3">
    <name type="scientific">Marinobacter excellens HL-55</name>
    <dbReference type="NCBI Taxonomy" id="1305731"/>
    <lineage>
        <taxon>Bacteria</taxon>
        <taxon>Pseudomonadati</taxon>
        <taxon>Pseudomonadota</taxon>
        <taxon>Gammaproteobacteria</taxon>
        <taxon>Pseudomonadales</taxon>
        <taxon>Marinobacteraceae</taxon>
        <taxon>Marinobacter</taxon>
    </lineage>
</organism>
<evidence type="ECO:0000313" key="2">
    <source>
        <dbReference type="EMBL" id="KPQ28870.1"/>
    </source>
</evidence>
<dbReference type="OrthoDB" id="6369920at2"/>
<dbReference type="AlphaFoldDB" id="A0A0P7YED8"/>
<proteinExistence type="predicted"/>
<sequence>MIGGINPANSSLIQSGNNSPARERTDVARSPAASPQALADDAVRQDLNAPRQERDTAPGNLNAGFEAVERRVEARRAAEDARFERFRADELPLPATRALSAFAGVAAAGQEFEGGSLISGIDILV</sequence>
<dbReference type="PATRIC" id="fig|1305731.5.peg.187"/>
<accession>A0A0P7YED8</accession>
<dbReference type="STRING" id="1305731.GCA_000934705_02037"/>
<reference evidence="2 3" key="1">
    <citation type="submission" date="2015-09" db="EMBL/GenBank/DDBJ databases">
        <title>Identification and resolution of microdiversity through metagenomic sequencing of parallel consortia.</title>
        <authorList>
            <person name="Nelson W.C."/>
            <person name="Romine M.F."/>
            <person name="Lindemann S.R."/>
        </authorList>
    </citation>
    <scope>NUCLEOTIDE SEQUENCE [LARGE SCALE GENOMIC DNA]</scope>
    <source>
        <strain evidence="2">HL-55</strain>
    </source>
</reference>
<dbReference type="EMBL" id="LJZQ01000011">
    <property type="protein sequence ID" value="KPQ28870.1"/>
    <property type="molecule type" value="Genomic_DNA"/>
</dbReference>
<feature type="region of interest" description="Disordered" evidence="1">
    <location>
        <begin position="1"/>
        <end position="64"/>
    </location>
</feature>
<comment type="caution">
    <text evidence="2">The sequence shown here is derived from an EMBL/GenBank/DDBJ whole genome shotgun (WGS) entry which is preliminary data.</text>
</comment>
<name>A0A0P7YED8_9GAMM</name>
<protein>
    <submittedName>
        <fullName evidence="2">Scaffold protein B</fullName>
    </submittedName>
</protein>
<dbReference type="Proteomes" id="UP000050416">
    <property type="component" value="Unassembled WGS sequence"/>
</dbReference>